<evidence type="ECO:0008006" key="4">
    <source>
        <dbReference type="Google" id="ProtNLM"/>
    </source>
</evidence>
<accession>A0AAD1K5V7</accession>
<protein>
    <recommendedName>
        <fullName evidence="4">DUF4325 domain-containing protein</fullName>
    </recommendedName>
</protein>
<dbReference type="AlphaFoldDB" id="A0AAD1K5V7"/>
<organism evidence="1 3">
    <name type="scientific">Lactococcus lactis subsp. cremoris</name>
    <name type="common">Streptococcus cremoris</name>
    <dbReference type="NCBI Taxonomy" id="1359"/>
    <lineage>
        <taxon>Bacteria</taxon>
        <taxon>Bacillati</taxon>
        <taxon>Bacillota</taxon>
        <taxon>Bacilli</taxon>
        <taxon>Lactobacillales</taxon>
        <taxon>Streptococcaceae</taxon>
        <taxon>Lactococcus</taxon>
    </lineage>
</organism>
<dbReference type="EMBL" id="AP024228">
    <property type="protein sequence ID" value="BCO07595.1"/>
    <property type="molecule type" value="Genomic_DNA"/>
</dbReference>
<dbReference type="RefSeq" id="WP_199200861.1">
    <property type="nucleotide sequence ID" value="NZ_AP024215.1"/>
</dbReference>
<dbReference type="EMBL" id="AP024227">
    <property type="protein sequence ID" value="BCO07574.1"/>
    <property type="molecule type" value="Genomic_DNA"/>
</dbReference>
<evidence type="ECO:0000313" key="3">
    <source>
        <dbReference type="Proteomes" id="UP000595253"/>
    </source>
</evidence>
<gene>
    <name evidence="1" type="ORF">LLC_28140</name>
    <name evidence="2" type="ORF">LLC_28350</name>
</gene>
<geneLocation type="plasmid" evidence="2 3">
    <name>pEPSC6</name>
</geneLocation>
<evidence type="ECO:0000313" key="1">
    <source>
        <dbReference type="EMBL" id="BCO07574.1"/>
    </source>
</evidence>
<dbReference type="Proteomes" id="UP000595253">
    <property type="component" value="Plasmid pEPSC6"/>
</dbReference>
<reference evidence="1 3" key="1">
    <citation type="submission" date="2020-12" db="EMBL/GenBank/DDBJ databases">
        <title>Complete genome sequence of lactococcus lactis subsp. cremoris strain EPSC and strain G3-2.</title>
        <authorList>
            <person name="Kita K."/>
            <person name="Ishikawa S."/>
        </authorList>
    </citation>
    <scope>NUCLEOTIDE SEQUENCE [LARGE SCALE GENOMIC DNA]</scope>
    <source>
        <strain evidence="1 3">EPSC</strain>
        <plasmid evidence="1 3">pEPSC5</plasmid>
        <plasmid evidence="2 3">pEPSC6</plasmid>
    </source>
</reference>
<proteinExistence type="predicted"/>
<dbReference type="Proteomes" id="UP000595253">
    <property type="component" value="Plasmid pEPSC5"/>
</dbReference>
<evidence type="ECO:0000313" key="2">
    <source>
        <dbReference type="EMBL" id="BCO07595.1"/>
    </source>
</evidence>
<name>A0AAD1K5V7_LACLC</name>
<keyword evidence="1" id="KW-0614">Plasmid</keyword>
<geneLocation type="plasmid" evidence="1 3">
    <name>pEPSC5</name>
</geneLocation>
<sequence length="99" mass="11296">MKFILEFDNTLSALAGYDYGQDIFNDQIKSKITDYNIGFCFEFPENIEFITSSFVQGFFSYMVGKIGFAGVESKVDIISKNSNITKEYVMGKLFEGTKY</sequence>